<evidence type="ECO:0000313" key="2">
    <source>
        <dbReference type="Proteomes" id="UP001501116"/>
    </source>
</evidence>
<accession>A0ABP5DZC5</accession>
<dbReference type="SUPFAM" id="SSF51182">
    <property type="entry name" value="RmlC-like cupins"/>
    <property type="match status" value="1"/>
</dbReference>
<comment type="caution">
    <text evidence="1">The sequence shown here is derived from an EMBL/GenBank/DDBJ whole genome shotgun (WGS) entry which is preliminary data.</text>
</comment>
<protein>
    <submittedName>
        <fullName evidence="1">Uncharacterized protein</fullName>
    </submittedName>
</protein>
<dbReference type="InterPro" id="IPR011051">
    <property type="entry name" value="RmlC_Cupin_sf"/>
</dbReference>
<dbReference type="Proteomes" id="UP001501116">
    <property type="component" value="Unassembled WGS sequence"/>
</dbReference>
<reference evidence="2" key="1">
    <citation type="journal article" date="2019" name="Int. J. Syst. Evol. Microbiol.">
        <title>The Global Catalogue of Microorganisms (GCM) 10K type strain sequencing project: providing services to taxonomists for standard genome sequencing and annotation.</title>
        <authorList>
            <consortium name="The Broad Institute Genomics Platform"/>
            <consortium name="The Broad Institute Genome Sequencing Center for Infectious Disease"/>
            <person name="Wu L."/>
            <person name="Ma J."/>
        </authorList>
    </citation>
    <scope>NUCLEOTIDE SEQUENCE [LARGE SCALE GENOMIC DNA]</scope>
    <source>
        <strain evidence="2">JCM 14545</strain>
    </source>
</reference>
<gene>
    <name evidence="1" type="ORF">GCM10009754_77800</name>
</gene>
<evidence type="ECO:0000313" key="1">
    <source>
        <dbReference type="EMBL" id="GAA1988158.1"/>
    </source>
</evidence>
<dbReference type="EMBL" id="BAAANN010000048">
    <property type="protein sequence ID" value="GAA1988158.1"/>
    <property type="molecule type" value="Genomic_DNA"/>
</dbReference>
<sequence length="213" mass="24183">MLVRRHTSVLGSLAEDIRHTGAQRERWQLTYAPFRNWVDTAGLKTRLRSHLTDLSPSEAAAVAGRSRETTTHFAWCLYVDPDADFSFWLHEYKPQKDWRAGYADSVHNHRYHFCTALLNGGYLHERYDAEIDPGAGLVTSTVLQRSEQCAAGESGVLLASEFHRIPKALDGTMTFLIKSRPVYDWSLSYDPSTGVSHRHVPVETRLGELTQRI</sequence>
<organism evidence="1 2">
    <name type="scientific">Amycolatopsis minnesotensis</name>
    <dbReference type="NCBI Taxonomy" id="337894"/>
    <lineage>
        <taxon>Bacteria</taxon>
        <taxon>Bacillati</taxon>
        <taxon>Actinomycetota</taxon>
        <taxon>Actinomycetes</taxon>
        <taxon>Pseudonocardiales</taxon>
        <taxon>Pseudonocardiaceae</taxon>
        <taxon>Amycolatopsis</taxon>
    </lineage>
</organism>
<keyword evidence="2" id="KW-1185">Reference proteome</keyword>
<proteinExistence type="predicted"/>
<dbReference type="RefSeq" id="WP_344430403.1">
    <property type="nucleotide sequence ID" value="NZ_BAAANN010000048.1"/>
</dbReference>
<name>A0ABP5DZC5_9PSEU</name>